<organism evidence="7 8">
    <name type="scientific">Echeneis naucrates</name>
    <name type="common">Live sharksucker</name>
    <dbReference type="NCBI Taxonomy" id="173247"/>
    <lineage>
        <taxon>Eukaryota</taxon>
        <taxon>Metazoa</taxon>
        <taxon>Chordata</taxon>
        <taxon>Craniata</taxon>
        <taxon>Vertebrata</taxon>
        <taxon>Euteleostomi</taxon>
        <taxon>Actinopterygii</taxon>
        <taxon>Neopterygii</taxon>
        <taxon>Teleostei</taxon>
        <taxon>Neoteleostei</taxon>
        <taxon>Acanthomorphata</taxon>
        <taxon>Carangaria</taxon>
        <taxon>Carangiformes</taxon>
        <taxon>Echeneidae</taxon>
        <taxon>Echeneis</taxon>
    </lineage>
</organism>
<dbReference type="GO" id="GO:0016020">
    <property type="term" value="C:membrane"/>
    <property type="evidence" value="ECO:0007669"/>
    <property type="project" value="UniProtKB-SubCell"/>
</dbReference>
<evidence type="ECO:0000256" key="2">
    <source>
        <dbReference type="ARBA" id="ARBA00022729"/>
    </source>
</evidence>
<accession>A0A665W726</accession>
<dbReference type="Ensembl" id="ENSENLT00000040667.1">
    <property type="protein sequence ID" value="ENSENLP00000039640.1"/>
    <property type="gene ID" value="ENSENLG00000017084.1"/>
</dbReference>
<evidence type="ECO:0000256" key="6">
    <source>
        <dbReference type="SAM" id="Phobius"/>
    </source>
</evidence>
<reference evidence="7" key="2">
    <citation type="submission" date="2025-08" db="UniProtKB">
        <authorList>
            <consortium name="Ensembl"/>
        </authorList>
    </citation>
    <scope>IDENTIFICATION</scope>
</reference>
<comment type="subcellular location">
    <subcellularLocation>
        <location evidence="1">Membrane</location>
    </subcellularLocation>
</comment>
<name>A0A665W726_ECHNA</name>
<evidence type="ECO:0000256" key="4">
    <source>
        <dbReference type="ARBA" id="ARBA00023180"/>
    </source>
</evidence>
<dbReference type="InterPro" id="IPR015631">
    <property type="entry name" value="CD2/SLAM_rcpt"/>
</dbReference>
<reference evidence="7" key="3">
    <citation type="submission" date="2025-09" db="UniProtKB">
        <authorList>
            <consortium name="Ensembl"/>
        </authorList>
    </citation>
    <scope>IDENTIFICATION</scope>
</reference>
<protein>
    <recommendedName>
        <fullName evidence="9">Ig-like domain-containing protein</fullName>
    </recommendedName>
</protein>
<evidence type="ECO:0000313" key="8">
    <source>
        <dbReference type="Proteomes" id="UP000472264"/>
    </source>
</evidence>
<sequence length="213" mass="23634">MYYRHFRVHCSLNIASGEVTIKNLIRNHSGVYIPQINGVKGKPVELKIISPVPVPTLSASCDADTCVLKCDGNTAGVEMVTYKWKSDDAELPISSKEYTIEKESSRSISAFSCELKNPVSQETSEPVANPFHTSGGLKINSGLTVFITLLAVLLLLVLIHRWKAGSWFYEKDALPWEADFWRKHSTPRRDAAEANGIKAHQEQGQGEEETAMT</sequence>
<feature type="region of interest" description="Disordered" evidence="5">
    <location>
        <begin position="191"/>
        <end position="213"/>
    </location>
</feature>
<dbReference type="PANTHER" id="PTHR12080:SF125">
    <property type="entry name" value="CD48 ANTIGEN-LIKE"/>
    <property type="match status" value="1"/>
</dbReference>
<reference evidence="7" key="1">
    <citation type="submission" date="2021-04" db="EMBL/GenBank/DDBJ databases">
        <authorList>
            <consortium name="Wellcome Sanger Institute Data Sharing"/>
        </authorList>
    </citation>
    <scope>NUCLEOTIDE SEQUENCE [LARGE SCALE GENOMIC DNA]</scope>
</reference>
<evidence type="ECO:0000256" key="5">
    <source>
        <dbReference type="SAM" id="MobiDB-lite"/>
    </source>
</evidence>
<dbReference type="PANTHER" id="PTHR12080">
    <property type="entry name" value="SIGNALING LYMPHOCYTIC ACTIVATION MOLECULE"/>
    <property type="match status" value="1"/>
</dbReference>
<evidence type="ECO:0000256" key="3">
    <source>
        <dbReference type="ARBA" id="ARBA00023136"/>
    </source>
</evidence>
<dbReference type="InterPro" id="IPR013783">
    <property type="entry name" value="Ig-like_fold"/>
</dbReference>
<dbReference type="Gene3D" id="2.60.40.10">
    <property type="entry name" value="Immunoglobulins"/>
    <property type="match status" value="1"/>
</dbReference>
<evidence type="ECO:0000256" key="1">
    <source>
        <dbReference type="ARBA" id="ARBA00004370"/>
    </source>
</evidence>
<proteinExistence type="predicted"/>
<keyword evidence="6" id="KW-1133">Transmembrane helix</keyword>
<dbReference type="AlphaFoldDB" id="A0A665W726"/>
<keyword evidence="4" id="KW-0325">Glycoprotein</keyword>
<evidence type="ECO:0008006" key="9">
    <source>
        <dbReference type="Google" id="ProtNLM"/>
    </source>
</evidence>
<keyword evidence="3 6" id="KW-0472">Membrane</keyword>
<gene>
    <name evidence="7" type="primary">LOC115051675</name>
</gene>
<feature type="transmembrane region" description="Helical" evidence="6">
    <location>
        <begin position="139"/>
        <end position="159"/>
    </location>
</feature>
<dbReference type="Proteomes" id="UP000472264">
    <property type="component" value="Chromosome 2"/>
</dbReference>
<keyword evidence="2" id="KW-0732">Signal</keyword>
<keyword evidence="6" id="KW-0812">Transmembrane</keyword>
<keyword evidence="8" id="KW-1185">Reference proteome</keyword>
<evidence type="ECO:0000313" key="7">
    <source>
        <dbReference type="Ensembl" id="ENSENLP00000039640.1"/>
    </source>
</evidence>